<keyword evidence="2" id="KW-1185">Reference proteome</keyword>
<gene>
    <name evidence="1" type="ORF">ARMSODRAFT_1008989</name>
</gene>
<proteinExistence type="predicted"/>
<name>A0A2H3B4M9_9AGAR</name>
<evidence type="ECO:0000313" key="1">
    <source>
        <dbReference type="EMBL" id="PBK60958.1"/>
    </source>
</evidence>
<protein>
    <submittedName>
        <fullName evidence="1">Uncharacterized protein</fullName>
    </submittedName>
</protein>
<organism evidence="1 2">
    <name type="scientific">Armillaria solidipes</name>
    <dbReference type="NCBI Taxonomy" id="1076256"/>
    <lineage>
        <taxon>Eukaryota</taxon>
        <taxon>Fungi</taxon>
        <taxon>Dikarya</taxon>
        <taxon>Basidiomycota</taxon>
        <taxon>Agaricomycotina</taxon>
        <taxon>Agaricomycetes</taxon>
        <taxon>Agaricomycetidae</taxon>
        <taxon>Agaricales</taxon>
        <taxon>Marasmiineae</taxon>
        <taxon>Physalacriaceae</taxon>
        <taxon>Armillaria</taxon>
    </lineage>
</organism>
<evidence type="ECO:0000313" key="2">
    <source>
        <dbReference type="Proteomes" id="UP000218334"/>
    </source>
</evidence>
<dbReference type="AlphaFoldDB" id="A0A2H3B4M9"/>
<sequence>MHATEILSLVNDMANFWAWRVEWLLINEVERDGRTQELERKRRVRHRRSFGIGTGTTTWKDITSHEWVAAIASVERWAEAVQLYMGYVRAGVLNSEHDVEDFKSYRVDAIGYQDSRAVPRMDLGDQILSAWALELGQSDIEAWFGRNARIQHHAGGGKNRRDIPVTTSLDKGGGLIVHSDIAVVQFISITLKWLRGDVGTPSFVNADWDPYKHFPQVPKPAVTSSY</sequence>
<accession>A0A2H3B4M9</accession>
<dbReference type="EMBL" id="KZ293480">
    <property type="protein sequence ID" value="PBK60958.1"/>
    <property type="molecule type" value="Genomic_DNA"/>
</dbReference>
<reference evidence="2" key="1">
    <citation type="journal article" date="2017" name="Nat. Ecol. Evol.">
        <title>Genome expansion and lineage-specific genetic innovations in the forest pathogenic fungi Armillaria.</title>
        <authorList>
            <person name="Sipos G."/>
            <person name="Prasanna A.N."/>
            <person name="Walter M.C."/>
            <person name="O'Connor E."/>
            <person name="Balint B."/>
            <person name="Krizsan K."/>
            <person name="Kiss B."/>
            <person name="Hess J."/>
            <person name="Varga T."/>
            <person name="Slot J."/>
            <person name="Riley R."/>
            <person name="Boka B."/>
            <person name="Rigling D."/>
            <person name="Barry K."/>
            <person name="Lee J."/>
            <person name="Mihaltcheva S."/>
            <person name="LaButti K."/>
            <person name="Lipzen A."/>
            <person name="Waldron R."/>
            <person name="Moloney N.M."/>
            <person name="Sperisen C."/>
            <person name="Kredics L."/>
            <person name="Vagvoelgyi C."/>
            <person name="Patrignani A."/>
            <person name="Fitzpatrick D."/>
            <person name="Nagy I."/>
            <person name="Doyle S."/>
            <person name="Anderson J.B."/>
            <person name="Grigoriev I.V."/>
            <person name="Gueldener U."/>
            <person name="Muensterkoetter M."/>
            <person name="Nagy L.G."/>
        </authorList>
    </citation>
    <scope>NUCLEOTIDE SEQUENCE [LARGE SCALE GENOMIC DNA]</scope>
    <source>
        <strain evidence="2">28-4</strain>
    </source>
</reference>
<dbReference type="Proteomes" id="UP000218334">
    <property type="component" value="Unassembled WGS sequence"/>
</dbReference>